<feature type="transmembrane region" description="Helical" evidence="8">
    <location>
        <begin position="164"/>
        <end position="189"/>
    </location>
</feature>
<dbReference type="Proteomes" id="UP001530377">
    <property type="component" value="Unassembled WGS sequence"/>
</dbReference>
<evidence type="ECO:0000256" key="6">
    <source>
        <dbReference type="ARBA" id="ARBA00023002"/>
    </source>
</evidence>
<dbReference type="GO" id="GO:0016491">
    <property type="term" value="F:oxidoreductase activity"/>
    <property type="evidence" value="ECO:0007669"/>
    <property type="project" value="UniProtKB-KW"/>
</dbReference>
<dbReference type="Pfam" id="PF08022">
    <property type="entry name" value="FAD_binding_8"/>
    <property type="match status" value="1"/>
</dbReference>
<keyword evidence="2" id="KW-0813">Transport</keyword>
<evidence type="ECO:0000313" key="12">
    <source>
        <dbReference type="Proteomes" id="UP001530377"/>
    </source>
</evidence>
<evidence type="ECO:0000256" key="4">
    <source>
        <dbReference type="ARBA" id="ARBA00022982"/>
    </source>
</evidence>
<dbReference type="CDD" id="cd08760">
    <property type="entry name" value="Cyt_b561_FRRS1_like"/>
    <property type="match status" value="1"/>
</dbReference>
<evidence type="ECO:0000259" key="10">
    <source>
        <dbReference type="SMART" id="SM00665"/>
    </source>
</evidence>
<reference evidence="11 12" key="1">
    <citation type="submission" date="2024-10" db="EMBL/GenBank/DDBJ databases">
        <title>Updated reference genomes for cyclostephanoid diatoms.</title>
        <authorList>
            <person name="Roberts W.R."/>
            <person name="Alverson A.J."/>
        </authorList>
    </citation>
    <scope>NUCLEOTIDE SEQUENCE [LARGE SCALE GENOMIC DNA]</scope>
    <source>
        <strain evidence="11 12">AJA228-03</strain>
    </source>
</reference>
<keyword evidence="7 8" id="KW-0472">Membrane</keyword>
<evidence type="ECO:0000256" key="2">
    <source>
        <dbReference type="ARBA" id="ARBA00022448"/>
    </source>
</evidence>
<feature type="transmembrane region" description="Helical" evidence="8">
    <location>
        <begin position="260"/>
        <end position="281"/>
    </location>
</feature>
<evidence type="ECO:0000256" key="3">
    <source>
        <dbReference type="ARBA" id="ARBA00022692"/>
    </source>
</evidence>
<gene>
    <name evidence="11" type="ORF">ACHAXA_005374</name>
</gene>
<proteinExistence type="predicted"/>
<dbReference type="InterPro" id="IPR013112">
    <property type="entry name" value="FAD-bd_8"/>
</dbReference>
<feature type="chain" id="PRO_5044824611" description="Cytochrome b561 domain-containing protein" evidence="9">
    <location>
        <begin position="22"/>
        <end position="742"/>
    </location>
</feature>
<keyword evidence="3 8" id="KW-0812">Transmembrane</keyword>
<organism evidence="11 12">
    <name type="scientific">Cyclostephanos tholiformis</name>
    <dbReference type="NCBI Taxonomy" id="382380"/>
    <lineage>
        <taxon>Eukaryota</taxon>
        <taxon>Sar</taxon>
        <taxon>Stramenopiles</taxon>
        <taxon>Ochrophyta</taxon>
        <taxon>Bacillariophyta</taxon>
        <taxon>Coscinodiscophyceae</taxon>
        <taxon>Thalassiosirophycidae</taxon>
        <taxon>Stephanodiscales</taxon>
        <taxon>Stephanodiscaceae</taxon>
        <taxon>Cyclostephanos</taxon>
    </lineage>
</organism>
<dbReference type="SMART" id="SM00665">
    <property type="entry name" value="B561"/>
    <property type="match status" value="1"/>
</dbReference>
<protein>
    <recommendedName>
        <fullName evidence="10">Cytochrome b561 domain-containing protein</fullName>
    </recommendedName>
</protein>
<evidence type="ECO:0000256" key="8">
    <source>
        <dbReference type="SAM" id="Phobius"/>
    </source>
</evidence>
<keyword evidence="6" id="KW-0560">Oxidoreductase</keyword>
<dbReference type="Gene3D" id="1.20.120.1770">
    <property type="match status" value="1"/>
</dbReference>
<dbReference type="InterPro" id="IPR050369">
    <property type="entry name" value="RBOH/FRE"/>
</dbReference>
<sequence>MMTTTIAFSLAIILSLSSSSAAVVSLEERHGGGDEGSLLPHHSRRSLGDYGTLICPDDVLECPGGGIYLERNPENGCEFGDCPNEYGIVRSNNTDDVLLIDEAESGNVGPDEKSIPPETSIYQSNNNQHRSAWIAHGLIGFLVFGIFVPIAISSAMFRDFNPHCWIYVHTGTNLLSFAMTIFAIAIAFATMNGTITVEGGHHMDERHHIAGLLLLLLMSFQVANGFLRLPRELITNDENDTTLGAIFRSNVNVRGIRPHILWNLAHAMSGTFLFGLGAYQVQSGLGLYAKRFGSFDWSSAYIVYICSLGGLILAGKSWMVWKEPKIVEGELCNQEIQINKGDENFEYVGTRTSLMSSFRIDDHNDEDGARKGATMIQGQPDGILSSTKMMQSPSTLLSHNNDDDYNRRIRLWYRRSIQPFWKVTVAQILCVIYILVLTFSKPPVGIRDPITNDIIDTASPENTENGVIYLNGSYRPVVAVGNWQKTCLAISRASAFSMYPVLVVVFLTKMKATQCFLSRTPLSMYLTILNQAHEHHAHAGAYLAFDVWVHTLFHVLRWTSQGNLSLLWTSAAGLSGLIAVIATPLIAFPMMYYKDRLGYEVRKGLHFLFYLFAIGLCFHVPTSAVPNGGYIAPVLGTCILLYTLDAWYVYFFMCEKIETTAFRVLTSGVRMSMGVSERFRGSAAARGGFAYVNIPWINDKQWHPFSLFEDPHDPSTLQVFLLKNGDWTNAVHKSLSRDTTRP</sequence>
<keyword evidence="5 8" id="KW-1133">Transmembrane helix</keyword>
<evidence type="ECO:0000313" key="11">
    <source>
        <dbReference type="EMBL" id="KAL3810958.1"/>
    </source>
</evidence>
<accession>A0ABD3RDP7</accession>
<evidence type="ECO:0000256" key="1">
    <source>
        <dbReference type="ARBA" id="ARBA00004370"/>
    </source>
</evidence>
<feature type="domain" description="Cytochrome b561" evidence="10">
    <location>
        <begin position="135"/>
        <end position="285"/>
    </location>
</feature>
<feature type="transmembrane region" description="Helical" evidence="8">
    <location>
        <begin position="209"/>
        <end position="227"/>
    </location>
</feature>
<feature type="transmembrane region" description="Helical" evidence="8">
    <location>
        <begin position="566"/>
        <end position="593"/>
    </location>
</feature>
<comment type="caution">
    <text evidence="11">The sequence shown here is derived from an EMBL/GenBank/DDBJ whole genome shotgun (WGS) entry which is preliminary data.</text>
</comment>
<dbReference type="AlphaFoldDB" id="A0ABD3RDP7"/>
<comment type="subcellular location">
    <subcellularLocation>
        <location evidence="1">Membrane</location>
    </subcellularLocation>
</comment>
<keyword evidence="12" id="KW-1185">Reference proteome</keyword>
<keyword evidence="9" id="KW-0732">Signal</keyword>
<dbReference type="PANTHER" id="PTHR11972:SF153">
    <property type="entry name" value="SUPEROXIDE-GENERATING NADPH OXIDASE HEAVY CHAIN SUBUNIT A"/>
    <property type="match status" value="1"/>
</dbReference>
<dbReference type="EMBL" id="JALLPB020000290">
    <property type="protein sequence ID" value="KAL3810958.1"/>
    <property type="molecule type" value="Genomic_DNA"/>
</dbReference>
<keyword evidence="4" id="KW-0249">Electron transport</keyword>
<feature type="transmembrane region" description="Helical" evidence="8">
    <location>
        <begin position="630"/>
        <end position="653"/>
    </location>
</feature>
<feature type="transmembrane region" description="Helical" evidence="8">
    <location>
        <begin position="605"/>
        <end position="624"/>
    </location>
</feature>
<dbReference type="InterPro" id="IPR006593">
    <property type="entry name" value="Cyt_b561/ferric_Rdtase_TM"/>
</dbReference>
<evidence type="ECO:0000256" key="7">
    <source>
        <dbReference type="ARBA" id="ARBA00023136"/>
    </source>
</evidence>
<evidence type="ECO:0000256" key="9">
    <source>
        <dbReference type="SAM" id="SignalP"/>
    </source>
</evidence>
<dbReference type="GO" id="GO:0016020">
    <property type="term" value="C:membrane"/>
    <property type="evidence" value="ECO:0007669"/>
    <property type="project" value="UniProtKB-SubCell"/>
</dbReference>
<feature type="transmembrane region" description="Helical" evidence="8">
    <location>
        <begin position="420"/>
        <end position="439"/>
    </location>
</feature>
<evidence type="ECO:0000256" key="5">
    <source>
        <dbReference type="ARBA" id="ARBA00022989"/>
    </source>
</evidence>
<feature type="transmembrane region" description="Helical" evidence="8">
    <location>
        <begin position="133"/>
        <end position="152"/>
    </location>
</feature>
<feature type="signal peptide" evidence="9">
    <location>
        <begin position="1"/>
        <end position="21"/>
    </location>
</feature>
<name>A0ABD3RDP7_9STRA</name>
<dbReference type="PANTHER" id="PTHR11972">
    <property type="entry name" value="NADPH OXIDASE"/>
    <property type="match status" value="1"/>
</dbReference>
<feature type="transmembrane region" description="Helical" evidence="8">
    <location>
        <begin position="301"/>
        <end position="321"/>
    </location>
</feature>